<keyword evidence="4" id="KW-1185">Reference proteome</keyword>
<dbReference type="AlphaFoldDB" id="A0A3P7F4M6"/>
<dbReference type="PROSITE" id="PS51670">
    <property type="entry name" value="SHKT"/>
    <property type="match status" value="1"/>
</dbReference>
<keyword evidence="1" id="KW-1015">Disulfide bond</keyword>
<sequence>MQQREISQTEIQQRFVDCFNRHPCCEAWANLGECRKNRNYMEQYCRAACHICNSTFDTSN</sequence>
<dbReference type="SMART" id="SM00254">
    <property type="entry name" value="ShKT"/>
    <property type="match status" value="1"/>
</dbReference>
<dbReference type="InterPro" id="IPR003582">
    <property type="entry name" value="ShKT_dom"/>
</dbReference>
<feature type="domain" description="ShKT" evidence="2">
    <location>
        <begin position="18"/>
        <end position="52"/>
    </location>
</feature>
<evidence type="ECO:0000313" key="3">
    <source>
        <dbReference type="EMBL" id="VDM23589.1"/>
    </source>
</evidence>
<proteinExistence type="predicted"/>
<dbReference type="EMBL" id="UYWW01013480">
    <property type="protein sequence ID" value="VDM23589.1"/>
    <property type="molecule type" value="Genomic_DNA"/>
</dbReference>
<dbReference type="Pfam" id="PF01549">
    <property type="entry name" value="ShK"/>
    <property type="match status" value="1"/>
</dbReference>
<name>A0A3P7F4M6_WUCBA</name>
<evidence type="ECO:0000313" key="4">
    <source>
        <dbReference type="Proteomes" id="UP000270924"/>
    </source>
</evidence>
<organism evidence="3 4">
    <name type="scientific">Wuchereria bancrofti</name>
    <dbReference type="NCBI Taxonomy" id="6293"/>
    <lineage>
        <taxon>Eukaryota</taxon>
        <taxon>Metazoa</taxon>
        <taxon>Ecdysozoa</taxon>
        <taxon>Nematoda</taxon>
        <taxon>Chromadorea</taxon>
        <taxon>Rhabditida</taxon>
        <taxon>Spirurina</taxon>
        <taxon>Spiruromorpha</taxon>
        <taxon>Filarioidea</taxon>
        <taxon>Onchocercidae</taxon>
        <taxon>Wuchereria</taxon>
    </lineage>
</organism>
<evidence type="ECO:0000256" key="1">
    <source>
        <dbReference type="PROSITE-ProRule" id="PRU01005"/>
    </source>
</evidence>
<evidence type="ECO:0000259" key="2">
    <source>
        <dbReference type="PROSITE" id="PS51670"/>
    </source>
</evidence>
<protein>
    <recommendedName>
        <fullName evidence="2">ShKT domain-containing protein</fullName>
    </recommendedName>
</protein>
<reference evidence="3 4" key="1">
    <citation type="submission" date="2018-11" db="EMBL/GenBank/DDBJ databases">
        <authorList>
            <consortium name="Pathogen Informatics"/>
        </authorList>
    </citation>
    <scope>NUCLEOTIDE SEQUENCE [LARGE SCALE GENOMIC DNA]</scope>
</reference>
<feature type="non-terminal residue" evidence="3">
    <location>
        <position position="60"/>
    </location>
</feature>
<gene>
    <name evidence="3" type="ORF">WBA_LOCUS13039</name>
</gene>
<comment type="caution">
    <text evidence="1">Lacks conserved residue(s) required for the propagation of feature annotation.</text>
</comment>
<dbReference type="Proteomes" id="UP000270924">
    <property type="component" value="Unassembled WGS sequence"/>
</dbReference>
<dbReference type="InParanoid" id="A0A3P7F4M6"/>
<accession>A0A3P7F4M6</accession>
<feature type="disulfide bond" evidence="1">
    <location>
        <begin position="18"/>
        <end position="52"/>
    </location>
</feature>
<dbReference type="OrthoDB" id="5783007at2759"/>